<sequence>MPKQRKELGNYKEKIQEYLRKNKDNLKKCTKQELNYILNVDNKYIFDCRRRSTKWQKDFLKEYDKACLKIGIARLKNVTQVPQYEWAYLRTNHREMFDDLIDNQDIETNNSNIIINICEPRKIENND</sequence>
<dbReference type="RefSeq" id="WP_281749233.1">
    <property type="nucleotide sequence ID" value="NZ_AP026933.1"/>
</dbReference>
<dbReference type="EMBL" id="AP026933">
    <property type="protein sequence ID" value="BDT03115.1"/>
    <property type="molecule type" value="Genomic_DNA"/>
</dbReference>
<name>A0ABN6T2C3_9MOLU</name>
<keyword evidence="2" id="KW-1185">Reference proteome</keyword>
<evidence type="ECO:0000313" key="2">
    <source>
        <dbReference type="Proteomes" id="UP001163387"/>
    </source>
</evidence>
<reference evidence="1 2" key="1">
    <citation type="journal article" date="2022" name="Front. Microbiol.">
        <title>Male-killing mechanisms vary between Spiroplasma species.</title>
        <authorList>
            <person name="Arai H."/>
            <person name="Inoue M."/>
            <person name="Kageyama D."/>
        </authorList>
    </citation>
    <scope>NUCLEOTIDE SEQUENCE [LARGE SCALE GENOMIC DNA]</scope>
    <source>
        <strain evidence="2">sHm</strain>
    </source>
</reference>
<evidence type="ECO:0000313" key="1">
    <source>
        <dbReference type="EMBL" id="BDT03115.1"/>
    </source>
</evidence>
<accession>A0ABN6T2C3</accession>
<organism evidence="1 2">
    <name type="scientific">Spiroplasma ixodetis</name>
    <dbReference type="NCBI Taxonomy" id="2141"/>
    <lineage>
        <taxon>Bacteria</taxon>
        <taxon>Bacillati</taxon>
        <taxon>Mycoplasmatota</taxon>
        <taxon>Mollicutes</taxon>
        <taxon>Entomoplasmatales</taxon>
        <taxon>Spiroplasmataceae</taxon>
        <taxon>Spiroplasma</taxon>
    </lineage>
</organism>
<dbReference type="Proteomes" id="UP001163387">
    <property type="component" value="Chromosome"/>
</dbReference>
<gene>
    <name evidence="1" type="ORF">SHM_07610</name>
</gene>
<protein>
    <submittedName>
        <fullName evidence="1">Uncharacterized protein</fullName>
    </submittedName>
</protein>
<proteinExistence type="predicted"/>